<dbReference type="FunFam" id="3.40.50.300:FF:000016">
    <property type="entry name" value="Oligopeptide ABC transporter ATP-binding component"/>
    <property type="match status" value="1"/>
</dbReference>
<dbReference type="InterPro" id="IPR050319">
    <property type="entry name" value="ABC_transp_ATP-bind"/>
</dbReference>
<gene>
    <name evidence="7" type="ORF">I7412_39965</name>
</gene>
<dbReference type="AlphaFoldDB" id="A0A937RJ57"/>
<dbReference type="NCBIfam" id="TIGR01727">
    <property type="entry name" value="oligo_HPY"/>
    <property type="match status" value="1"/>
</dbReference>
<evidence type="ECO:0000259" key="6">
    <source>
        <dbReference type="PROSITE" id="PS50893"/>
    </source>
</evidence>
<keyword evidence="4 7" id="KW-0067">ATP-binding</keyword>
<comment type="caution">
    <text evidence="7">The sequence shown here is derived from an EMBL/GenBank/DDBJ whole genome shotgun (WGS) entry which is preliminary data.</text>
</comment>
<dbReference type="RefSeq" id="WP_202999948.1">
    <property type="nucleotide sequence ID" value="NZ_JADWYU010000141.1"/>
</dbReference>
<accession>A0A937RJ57</accession>
<dbReference type="InterPro" id="IPR013563">
    <property type="entry name" value="Oligopep_ABC_C"/>
</dbReference>
<dbReference type="PROSITE" id="PS50893">
    <property type="entry name" value="ABC_TRANSPORTER_2"/>
    <property type="match status" value="1"/>
</dbReference>
<evidence type="ECO:0000313" key="7">
    <source>
        <dbReference type="EMBL" id="MBL7633228.1"/>
    </source>
</evidence>
<evidence type="ECO:0000256" key="3">
    <source>
        <dbReference type="ARBA" id="ARBA00022741"/>
    </source>
</evidence>
<proteinExistence type="inferred from homology"/>
<sequence>MAQAPARPGALLRVEHLVQRYRARGAVVHAVSDVSFDLLPGECLGLVGESGCGKSTTGRAILQLPRPTAGRVVLDGEDLCALDRRRLRHRRHRLQMIFQDPVAALNPRRRVRDLVVEGLDIQRQLPGGERAARADALLRDVGLDPELVGDRRPHELSGGQCQRVAIARALAVGPDVLVCDEPVASLDVSVQAQVLTLLARLRAEHRLALLFVAHDLAVVRAVVDRVAVMYLGTIAEIGPVDAVYDTPAHPYTRALLDAVPVPDPAVDPEQAPSLTGELPSPLAPPSGCPFRTRCPRAADRCAAERPLPRAVGPDHHVACHFPLVDPLPDSTSGDGSHEDGFGRPAGAGERAGRDRA</sequence>
<keyword evidence="3" id="KW-0547">Nucleotide-binding</keyword>
<evidence type="ECO:0000256" key="1">
    <source>
        <dbReference type="ARBA" id="ARBA00005417"/>
    </source>
</evidence>
<dbReference type="PANTHER" id="PTHR43776">
    <property type="entry name" value="TRANSPORT ATP-BINDING PROTEIN"/>
    <property type="match status" value="1"/>
</dbReference>
<name>A0A937RJ57_9ACTN</name>
<organism evidence="7 8">
    <name type="scientific">Frankia nepalensis</name>
    <dbReference type="NCBI Taxonomy" id="1836974"/>
    <lineage>
        <taxon>Bacteria</taxon>
        <taxon>Bacillati</taxon>
        <taxon>Actinomycetota</taxon>
        <taxon>Actinomycetes</taxon>
        <taxon>Frankiales</taxon>
        <taxon>Frankiaceae</taxon>
        <taxon>Frankia</taxon>
    </lineage>
</organism>
<dbReference type="PANTHER" id="PTHR43776:SF7">
    <property type="entry name" value="D,D-DIPEPTIDE TRANSPORT ATP-BINDING PROTEIN DDPF-RELATED"/>
    <property type="match status" value="1"/>
</dbReference>
<dbReference type="EMBL" id="JAEACQ010000377">
    <property type="protein sequence ID" value="MBL7633228.1"/>
    <property type="molecule type" value="Genomic_DNA"/>
</dbReference>
<dbReference type="InterPro" id="IPR027417">
    <property type="entry name" value="P-loop_NTPase"/>
</dbReference>
<reference evidence="7" key="1">
    <citation type="submission" date="2020-12" db="EMBL/GenBank/DDBJ databases">
        <title>Genomic characterization of non-nitrogen-fixing Frankia strains.</title>
        <authorList>
            <person name="Carlos-Shanley C."/>
            <person name="Guerra T."/>
            <person name="Hahn D."/>
        </authorList>
    </citation>
    <scope>NUCLEOTIDE SEQUENCE</scope>
    <source>
        <strain evidence="7">CN6</strain>
    </source>
</reference>
<feature type="domain" description="ABC transporter" evidence="6">
    <location>
        <begin position="12"/>
        <end position="256"/>
    </location>
</feature>
<dbReference type="GO" id="GO:0015833">
    <property type="term" value="P:peptide transport"/>
    <property type="evidence" value="ECO:0007669"/>
    <property type="project" value="InterPro"/>
</dbReference>
<dbReference type="Gene3D" id="3.40.50.300">
    <property type="entry name" value="P-loop containing nucleotide triphosphate hydrolases"/>
    <property type="match status" value="1"/>
</dbReference>
<dbReference type="GO" id="GO:0005524">
    <property type="term" value="F:ATP binding"/>
    <property type="evidence" value="ECO:0007669"/>
    <property type="project" value="UniProtKB-KW"/>
</dbReference>
<dbReference type="Pfam" id="PF00005">
    <property type="entry name" value="ABC_tran"/>
    <property type="match status" value="1"/>
</dbReference>
<dbReference type="GO" id="GO:0016887">
    <property type="term" value="F:ATP hydrolysis activity"/>
    <property type="evidence" value="ECO:0007669"/>
    <property type="project" value="InterPro"/>
</dbReference>
<evidence type="ECO:0000313" key="8">
    <source>
        <dbReference type="Proteomes" id="UP000604475"/>
    </source>
</evidence>
<keyword evidence="2" id="KW-0813">Transport</keyword>
<comment type="similarity">
    <text evidence="1">Belongs to the ABC transporter superfamily.</text>
</comment>
<evidence type="ECO:0000256" key="4">
    <source>
        <dbReference type="ARBA" id="ARBA00022840"/>
    </source>
</evidence>
<dbReference type="Proteomes" id="UP000604475">
    <property type="component" value="Unassembled WGS sequence"/>
</dbReference>
<dbReference type="InterPro" id="IPR003593">
    <property type="entry name" value="AAA+_ATPase"/>
</dbReference>
<evidence type="ECO:0000256" key="5">
    <source>
        <dbReference type="SAM" id="MobiDB-lite"/>
    </source>
</evidence>
<protein>
    <submittedName>
        <fullName evidence="7">ABC transporter ATP-binding protein</fullName>
    </submittedName>
</protein>
<dbReference type="InterPro" id="IPR017871">
    <property type="entry name" value="ABC_transporter-like_CS"/>
</dbReference>
<dbReference type="SUPFAM" id="SSF52540">
    <property type="entry name" value="P-loop containing nucleoside triphosphate hydrolases"/>
    <property type="match status" value="1"/>
</dbReference>
<dbReference type="InterPro" id="IPR003439">
    <property type="entry name" value="ABC_transporter-like_ATP-bd"/>
</dbReference>
<feature type="region of interest" description="Disordered" evidence="5">
    <location>
        <begin position="327"/>
        <end position="356"/>
    </location>
</feature>
<dbReference type="PROSITE" id="PS00211">
    <property type="entry name" value="ABC_TRANSPORTER_1"/>
    <property type="match status" value="1"/>
</dbReference>
<dbReference type="Pfam" id="PF08352">
    <property type="entry name" value="oligo_HPY"/>
    <property type="match status" value="1"/>
</dbReference>
<dbReference type="SMART" id="SM00382">
    <property type="entry name" value="AAA"/>
    <property type="match status" value="1"/>
</dbReference>
<dbReference type="GO" id="GO:0055085">
    <property type="term" value="P:transmembrane transport"/>
    <property type="evidence" value="ECO:0007669"/>
    <property type="project" value="UniProtKB-ARBA"/>
</dbReference>
<evidence type="ECO:0000256" key="2">
    <source>
        <dbReference type="ARBA" id="ARBA00022448"/>
    </source>
</evidence>
<keyword evidence="8" id="KW-1185">Reference proteome</keyword>
<dbReference type="CDD" id="cd03257">
    <property type="entry name" value="ABC_NikE_OppD_transporters"/>
    <property type="match status" value="1"/>
</dbReference>
<feature type="region of interest" description="Disordered" evidence="5">
    <location>
        <begin position="263"/>
        <end position="284"/>
    </location>
</feature>